<evidence type="ECO:0000256" key="1">
    <source>
        <dbReference type="ARBA" id="ARBA00005854"/>
    </source>
</evidence>
<evidence type="ECO:0000256" key="4">
    <source>
        <dbReference type="RuleBase" id="RU003719"/>
    </source>
</evidence>
<dbReference type="InterPro" id="IPR006140">
    <property type="entry name" value="D-isomer_DH_NAD-bd"/>
</dbReference>
<keyword evidence="8" id="KW-1185">Reference proteome</keyword>
<evidence type="ECO:0000256" key="3">
    <source>
        <dbReference type="ARBA" id="ARBA00023027"/>
    </source>
</evidence>
<name>A0ABW7QGR2_9ACTN</name>
<organism evidence="7 8">
    <name type="scientific">Streptomyces longisporoflavus</name>
    <dbReference type="NCBI Taxonomy" id="28044"/>
    <lineage>
        <taxon>Bacteria</taxon>
        <taxon>Bacillati</taxon>
        <taxon>Actinomycetota</taxon>
        <taxon>Actinomycetes</taxon>
        <taxon>Kitasatosporales</taxon>
        <taxon>Streptomycetaceae</taxon>
        <taxon>Streptomyces</taxon>
    </lineage>
</organism>
<feature type="domain" description="D-isomer specific 2-hydroxyacid dehydrogenase NAD-binding" evidence="6">
    <location>
        <begin position="121"/>
        <end position="292"/>
    </location>
</feature>
<dbReference type="EMBL" id="JBIRGQ010000001">
    <property type="protein sequence ID" value="MFH8543390.1"/>
    <property type="molecule type" value="Genomic_DNA"/>
</dbReference>
<dbReference type="SUPFAM" id="SSF51735">
    <property type="entry name" value="NAD(P)-binding Rossmann-fold domains"/>
    <property type="match status" value="1"/>
</dbReference>
<dbReference type="Proteomes" id="UP001610818">
    <property type="component" value="Unassembled WGS sequence"/>
</dbReference>
<dbReference type="RefSeq" id="WP_397706663.1">
    <property type="nucleotide sequence ID" value="NZ_JBIRGN010000001.1"/>
</dbReference>
<reference evidence="7 8" key="1">
    <citation type="submission" date="2024-10" db="EMBL/GenBank/DDBJ databases">
        <title>The Natural Products Discovery Center: Release of the First 8490 Sequenced Strains for Exploring Actinobacteria Biosynthetic Diversity.</title>
        <authorList>
            <person name="Kalkreuter E."/>
            <person name="Kautsar S.A."/>
            <person name="Yang D."/>
            <person name="Bader C.D."/>
            <person name="Teijaro C.N."/>
            <person name="Fluegel L."/>
            <person name="Davis C.M."/>
            <person name="Simpson J.R."/>
            <person name="Lauterbach L."/>
            <person name="Steele A.D."/>
            <person name="Gui C."/>
            <person name="Meng S."/>
            <person name="Li G."/>
            <person name="Viehrig K."/>
            <person name="Ye F."/>
            <person name="Su P."/>
            <person name="Kiefer A.F."/>
            <person name="Nichols A."/>
            <person name="Cepeda A.J."/>
            <person name="Yan W."/>
            <person name="Fan B."/>
            <person name="Jiang Y."/>
            <person name="Adhikari A."/>
            <person name="Zheng C.-J."/>
            <person name="Schuster L."/>
            <person name="Cowan T.M."/>
            <person name="Smanski M.J."/>
            <person name="Chevrette M.G."/>
            <person name="De Carvalho L.P.S."/>
            <person name="Shen B."/>
        </authorList>
    </citation>
    <scope>NUCLEOTIDE SEQUENCE [LARGE SCALE GENOMIC DNA]</scope>
    <source>
        <strain evidence="7 8">NPDC017990</strain>
    </source>
</reference>
<dbReference type="InterPro" id="IPR036291">
    <property type="entry name" value="NAD(P)-bd_dom_sf"/>
</dbReference>
<accession>A0ABW7QGR2</accession>
<dbReference type="PANTHER" id="PTHR10996">
    <property type="entry name" value="2-HYDROXYACID DEHYDROGENASE-RELATED"/>
    <property type="match status" value="1"/>
</dbReference>
<feature type="domain" description="D-isomer specific 2-hydroxyacid dehydrogenase catalytic" evidence="5">
    <location>
        <begin position="23"/>
        <end position="323"/>
    </location>
</feature>
<comment type="similarity">
    <text evidence="1 4">Belongs to the D-isomer specific 2-hydroxyacid dehydrogenase family.</text>
</comment>
<proteinExistence type="inferred from homology"/>
<dbReference type="InterPro" id="IPR050223">
    <property type="entry name" value="D-isomer_2-hydroxyacid_DH"/>
</dbReference>
<dbReference type="CDD" id="cd12156">
    <property type="entry name" value="HPPR"/>
    <property type="match status" value="1"/>
</dbReference>
<dbReference type="InterPro" id="IPR006139">
    <property type="entry name" value="D-isomer_2_OHA_DH_cat_dom"/>
</dbReference>
<dbReference type="Pfam" id="PF02826">
    <property type="entry name" value="2-Hacid_dh_C"/>
    <property type="match status" value="1"/>
</dbReference>
<protein>
    <submittedName>
        <fullName evidence="7">2-hydroxyacid dehydrogenase</fullName>
    </submittedName>
</protein>
<gene>
    <name evidence="7" type="ORF">ACH4F9_00085</name>
</gene>
<evidence type="ECO:0000259" key="5">
    <source>
        <dbReference type="Pfam" id="PF00389"/>
    </source>
</evidence>
<comment type="caution">
    <text evidence="7">The sequence shown here is derived from an EMBL/GenBank/DDBJ whole genome shotgun (WGS) entry which is preliminary data.</text>
</comment>
<keyword evidence="2 4" id="KW-0560">Oxidoreductase</keyword>
<evidence type="ECO:0000259" key="6">
    <source>
        <dbReference type="Pfam" id="PF02826"/>
    </source>
</evidence>
<evidence type="ECO:0000313" key="8">
    <source>
        <dbReference type="Proteomes" id="UP001610818"/>
    </source>
</evidence>
<dbReference type="SUPFAM" id="SSF52283">
    <property type="entry name" value="Formate/glycerate dehydrogenase catalytic domain-like"/>
    <property type="match status" value="1"/>
</dbReference>
<evidence type="ECO:0000313" key="7">
    <source>
        <dbReference type="EMBL" id="MFH8543390.1"/>
    </source>
</evidence>
<dbReference type="PANTHER" id="PTHR10996:SF178">
    <property type="entry name" value="2-HYDROXYACID DEHYDROGENASE YGL185C-RELATED"/>
    <property type="match status" value="1"/>
</dbReference>
<dbReference type="Pfam" id="PF00389">
    <property type="entry name" value="2-Hacid_dh"/>
    <property type="match status" value="1"/>
</dbReference>
<dbReference type="Gene3D" id="3.40.50.720">
    <property type="entry name" value="NAD(P)-binding Rossmann-like Domain"/>
    <property type="match status" value="2"/>
</dbReference>
<sequence length="324" mass="34112">MSSSITAPCTPTGSGTVLQASPLLPDLEKALAERYRTVRLHELADPAAALREHADDVVAAVTSARFGVANSLMDALPRLRAIVHFGVGYETTDVTHARARGIDVSNTPDVLTDCVADLAVGALIDVMRALSAGDRYVRDGKWSSAPFPLATRVSGKRIGILGLGRIGRAVARRFEGFGTSIAYCSRTPVADVPYRHVPTARELAAECDALVVTVAGGAATRGLVSAEVLEALGPRGYLVNVARGSVVDEQALVAAVSEGRIAGAALDVFADEPNVPRALLESDRVVLLPHIASATHETRRAMGDLVLDNLHRFMTEGTLLTPVP</sequence>
<keyword evidence="3" id="KW-0520">NAD</keyword>
<evidence type="ECO:0000256" key="2">
    <source>
        <dbReference type="ARBA" id="ARBA00023002"/>
    </source>
</evidence>